<feature type="domain" description="Metallo-beta-lactamase" evidence="5">
    <location>
        <begin position="84"/>
        <end position="301"/>
    </location>
</feature>
<dbReference type="GO" id="GO:0018909">
    <property type="term" value="P:dodecyl sulfate metabolic process"/>
    <property type="evidence" value="ECO:0007669"/>
    <property type="project" value="InterPro"/>
</dbReference>
<evidence type="ECO:0000256" key="3">
    <source>
        <dbReference type="ARBA" id="ARBA00022833"/>
    </source>
</evidence>
<organism evidence="6 7">
    <name type="scientific">Spongiactinospora rosea</name>
    <dbReference type="NCBI Taxonomy" id="2248750"/>
    <lineage>
        <taxon>Bacteria</taxon>
        <taxon>Bacillati</taxon>
        <taxon>Actinomycetota</taxon>
        <taxon>Actinomycetes</taxon>
        <taxon>Streptosporangiales</taxon>
        <taxon>Streptosporangiaceae</taxon>
        <taxon>Spongiactinospora</taxon>
    </lineage>
</organism>
<accession>A0A366M4K1</accession>
<dbReference type="CDD" id="cd07710">
    <property type="entry name" value="arylsulfatase_Sdsa1-like_MBL-fold"/>
    <property type="match status" value="1"/>
</dbReference>
<keyword evidence="3" id="KW-0862">Zinc</keyword>
<dbReference type="InterPro" id="IPR001279">
    <property type="entry name" value="Metallo-B-lactamas"/>
</dbReference>
<evidence type="ECO:0000256" key="4">
    <source>
        <dbReference type="ARBA" id="ARBA00033751"/>
    </source>
</evidence>
<gene>
    <name evidence="6" type="ORF">DP939_06650</name>
</gene>
<dbReference type="EMBL" id="QMEY01000002">
    <property type="protein sequence ID" value="RBQ20753.1"/>
    <property type="molecule type" value="Genomic_DNA"/>
</dbReference>
<dbReference type="SUPFAM" id="SSF55718">
    <property type="entry name" value="SCP-like"/>
    <property type="match status" value="1"/>
</dbReference>
<comment type="caution">
    <text evidence="6">The sequence shown here is derived from an EMBL/GenBank/DDBJ whole genome shotgun (WGS) entry which is preliminary data.</text>
</comment>
<dbReference type="InterPro" id="IPR044097">
    <property type="entry name" value="Bds1/SdsA1_MBL-fold"/>
</dbReference>
<reference evidence="6 7" key="1">
    <citation type="submission" date="2018-06" db="EMBL/GenBank/DDBJ databases">
        <title>Sphaerisporangium craniellae sp. nov., isolated from a marine sponge in the South China Sea.</title>
        <authorList>
            <person name="Li L."/>
        </authorList>
    </citation>
    <scope>NUCLEOTIDE SEQUENCE [LARGE SCALE GENOMIC DNA]</scope>
    <source>
        <strain evidence="6 7">LHW63015</strain>
    </source>
</reference>
<dbReference type="Proteomes" id="UP000253303">
    <property type="component" value="Unassembled WGS sequence"/>
</dbReference>
<dbReference type="PANTHER" id="PTHR43223">
    <property type="entry name" value="ALKYL/ARYL-SULFATASE"/>
    <property type="match status" value="1"/>
</dbReference>
<dbReference type="InterPro" id="IPR036866">
    <property type="entry name" value="RibonucZ/Hydroxyglut_hydro"/>
</dbReference>
<proteinExistence type="inferred from homology"/>
<keyword evidence="2" id="KW-0378">Hydrolase</keyword>
<dbReference type="Gene3D" id="1.25.40.880">
    <property type="entry name" value="Alkyl sulfatase, dimerisation domain"/>
    <property type="match status" value="1"/>
</dbReference>
<dbReference type="Gene3D" id="3.30.1050.10">
    <property type="entry name" value="SCP2 sterol-binding domain"/>
    <property type="match status" value="1"/>
</dbReference>
<dbReference type="Pfam" id="PF14863">
    <property type="entry name" value="Alkyl_sulf_dimr"/>
    <property type="match status" value="1"/>
</dbReference>
<name>A0A366M4K1_9ACTN</name>
<dbReference type="Gene3D" id="3.60.15.30">
    <property type="entry name" value="Metallo-beta-lactamase domain"/>
    <property type="match status" value="1"/>
</dbReference>
<protein>
    <submittedName>
        <fullName evidence="6">Alkyl/aryl-sulfatase</fullName>
    </submittedName>
</protein>
<keyword evidence="7" id="KW-1185">Reference proteome</keyword>
<dbReference type="SMART" id="SM00849">
    <property type="entry name" value="Lactamase_B"/>
    <property type="match status" value="1"/>
</dbReference>
<dbReference type="Pfam" id="PF14864">
    <property type="entry name" value="Alkyl_sulf_C"/>
    <property type="match status" value="1"/>
</dbReference>
<evidence type="ECO:0000256" key="1">
    <source>
        <dbReference type="ARBA" id="ARBA00022723"/>
    </source>
</evidence>
<evidence type="ECO:0000259" key="5">
    <source>
        <dbReference type="SMART" id="SM00849"/>
    </source>
</evidence>
<keyword evidence="1" id="KW-0479">Metal-binding</keyword>
<dbReference type="OrthoDB" id="5240502at2"/>
<evidence type="ECO:0000313" key="6">
    <source>
        <dbReference type="EMBL" id="RBQ20753.1"/>
    </source>
</evidence>
<dbReference type="GO" id="GO:0046983">
    <property type="term" value="F:protein dimerization activity"/>
    <property type="evidence" value="ECO:0007669"/>
    <property type="project" value="InterPro"/>
</dbReference>
<sequence length="601" mass="65679">MADLPFHDRADFAAADRGFVAALRPAVVKAGDGRVVWDGDAYGFLAGECPGTAHPSLWRQGRLCAKQGLYEVTGEIYQIRGLDLSNMTLIEGDDGVIVVDPLLSTECAAAGLGLYREHRGKRPVTAVIYTHSHADHFGGVRGVTDGDDVPILAPAGFMEHAVAENVYAGTAMNRRATYMYGPGLPRSPEGQIGTGLGLTTSTGTISLIPPTRDITRTGQQETVDGVQLIFQLTPGTEAPAEMNFLIPARRALCMAENATHNLHNILTLRGAVVRDARIWSRYLTEAITLFAGQADVVFASHHWPTWGEDELTTFLTQQRDLYAYIHDQTLRMLNQGMTGTEIAEAIRMPPVLEQAWHTHGYYGSVSHNVKAVYQRYLGWFDGNPAHLWEHPPVEQARRYVACMGGREGVLAHARRHIDDGDLRFAATLLDHAVFADPGDREARALLAEVYTRLGHGAENGTWRNFYLVAALELAGGAVPADLDTTSPEMIAALTVEQVFDSLAIRIDGPRAWNEKLAIDWHLTDLDRRHRTTLSNGALIQQADPPPRPVDLTLTLTTERLRGLLTGRATADGIDHEGDINALSRLTELLDAPAPAFPIVTP</sequence>
<comment type="similarity">
    <text evidence="4">Belongs to the metallo-beta-lactamase superfamily. Type III sulfatase family.</text>
</comment>
<dbReference type="PANTHER" id="PTHR43223:SF1">
    <property type="entry name" value="ALKYL_ARYL-SULFATASE BDS1"/>
    <property type="match status" value="1"/>
</dbReference>
<dbReference type="InterPro" id="IPR029228">
    <property type="entry name" value="Alkyl_sulf_dimr"/>
</dbReference>
<dbReference type="InterPro" id="IPR052195">
    <property type="entry name" value="Bact_Alkyl/Aryl-Sulfatase"/>
</dbReference>
<dbReference type="InterPro" id="IPR038536">
    <property type="entry name" value="Alkyl/aryl-sulf_dimr_sf"/>
</dbReference>
<evidence type="ECO:0000313" key="7">
    <source>
        <dbReference type="Proteomes" id="UP000253303"/>
    </source>
</evidence>
<dbReference type="GO" id="GO:0046872">
    <property type="term" value="F:metal ion binding"/>
    <property type="evidence" value="ECO:0007669"/>
    <property type="project" value="UniProtKB-KW"/>
</dbReference>
<dbReference type="SUPFAM" id="SSF56281">
    <property type="entry name" value="Metallo-hydrolase/oxidoreductase"/>
    <property type="match status" value="1"/>
</dbReference>
<dbReference type="AlphaFoldDB" id="A0A366M4K1"/>
<dbReference type="InterPro" id="IPR029229">
    <property type="entry name" value="Alkyl_sulf_C"/>
</dbReference>
<dbReference type="FunFam" id="3.60.15.30:FF:000001">
    <property type="entry name" value="Alkyl/aryl-sulfatase BDS1"/>
    <property type="match status" value="1"/>
</dbReference>
<dbReference type="RefSeq" id="WP_113979710.1">
    <property type="nucleotide sequence ID" value="NZ_QMEY01000002.1"/>
</dbReference>
<dbReference type="InterPro" id="IPR036527">
    <property type="entry name" value="SCP2_sterol-bd_dom_sf"/>
</dbReference>
<evidence type="ECO:0000256" key="2">
    <source>
        <dbReference type="ARBA" id="ARBA00022801"/>
    </source>
</evidence>
<dbReference type="Pfam" id="PF00753">
    <property type="entry name" value="Lactamase_B"/>
    <property type="match status" value="1"/>
</dbReference>
<dbReference type="GO" id="GO:0018741">
    <property type="term" value="F:linear primary-alkylsulfatase activity"/>
    <property type="evidence" value="ECO:0007669"/>
    <property type="project" value="InterPro"/>
</dbReference>